<dbReference type="AlphaFoldDB" id="A0A9D4U3Q6"/>
<evidence type="ECO:0000313" key="1">
    <source>
        <dbReference type="EMBL" id="KAI5060842.1"/>
    </source>
</evidence>
<name>A0A9D4U3Q6_ADICA</name>
<keyword evidence="2" id="KW-1185">Reference proteome</keyword>
<organism evidence="1 2">
    <name type="scientific">Adiantum capillus-veneris</name>
    <name type="common">Maidenhair fern</name>
    <dbReference type="NCBI Taxonomy" id="13818"/>
    <lineage>
        <taxon>Eukaryota</taxon>
        <taxon>Viridiplantae</taxon>
        <taxon>Streptophyta</taxon>
        <taxon>Embryophyta</taxon>
        <taxon>Tracheophyta</taxon>
        <taxon>Polypodiopsida</taxon>
        <taxon>Polypodiidae</taxon>
        <taxon>Polypodiales</taxon>
        <taxon>Pteridineae</taxon>
        <taxon>Pteridaceae</taxon>
        <taxon>Vittarioideae</taxon>
        <taxon>Adiantum</taxon>
    </lineage>
</organism>
<evidence type="ECO:0000313" key="2">
    <source>
        <dbReference type="Proteomes" id="UP000886520"/>
    </source>
</evidence>
<accession>A0A9D4U3Q6</accession>
<sequence length="72" mass="8502">MGGYIPSKGYFTVNIYDLEGEQTLLIDAMHDSWDDGWKELNQRYEEELLQSEEWGPYLIGRMLHILDGNNRH</sequence>
<protein>
    <submittedName>
        <fullName evidence="1">Uncharacterized protein</fullName>
    </submittedName>
</protein>
<comment type="caution">
    <text evidence="1">The sequence shown here is derived from an EMBL/GenBank/DDBJ whole genome shotgun (WGS) entry which is preliminary data.</text>
</comment>
<gene>
    <name evidence="1" type="ORF">GOP47_0023347</name>
</gene>
<reference evidence="1" key="1">
    <citation type="submission" date="2021-01" db="EMBL/GenBank/DDBJ databases">
        <title>Adiantum capillus-veneris genome.</title>
        <authorList>
            <person name="Fang Y."/>
            <person name="Liao Q."/>
        </authorList>
    </citation>
    <scope>NUCLEOTIDE SEQUENCE</scope>
    <source>
        <strain evidence="1">H3</strain>
        <tissue evidence="1">Leaf</tissue>
    </source>
</reference>
<dbReference type="Proteomes" id="UP000886520">
    <property type="component" value="Chromosome 23"/>
</dbReference>
<dbReference type="EMBL" id="JABFUD020000023">
    <property type="protein sequence ID" value="KAI5060842.1"/>
    <property type="molecule type" value="Genomic_DNA"/>
</dbReference>
<proteinExistence type="predicted"/>